<dbReference type="InterPro" id="IPR028932">
    <property type="entry name" value="TerB-C"/>
</dbReference>
<evidence type="ECO:0000313" key="5">
    <source>
        <dbReference type="EMBL" id="MEV0971014.1"/>
    </source>
</evidence>
<keyword evidence="6" id="KW-1185">Reference proteome</keyword>
<evidence type="ECO:0000256" key="1">
    <source>
        <dbReference type="SAM" id="MobiDB-lite"/>
    </source>
</evidence>
<dbReference type="Pfam" id="PF15615">
    <property type="entry name" value="TerB_C"/>
    <property type="match status" value="1"/>
</dbReference>
<feature type="domain" description="TerB N-terminal" evidence="3">
    <location>
        <begin position="18"/>
        <end position="228"/>
    </location>
</feature>
<organism evidence="5 6">
    <name type="scientific">Microtetraspora glauca</name>
    <dbReference type="NCBI Taxonomy" id="1996"/>
    <lineage>
        <taxon>Bacteria</taxon>
        <taxon>Bacillati</taxon>
        <taxon>Actinomycetota</taxon>
        <taxon>Actinomycetes</taxon>
        <taxon>Streptosporangiales</taxon>
        <taxon>Streptosporangiaceae</taxon>
        <taxon>Microtetraspora</taxon>
    </lineage>
</organism>
<dbReference type="CDD" id="cd07176">
    <property type="entry name" value="terB"/>
    <property type="match status" value="1"/>
</dbReference>
<dbReference type="InterPro" id="IPR025266">
    <property type="entry name" value="TerB_N"/>
</dbReference>
<feature type="domain" description="TerB-C" evidence="4">
    <location>
        <begin position="578"/>
        <end position="701"/>
    </location>
</feature>
<dbReference type="Proteomes" id="UP001551675">
    <property type="component" value="Unassembled WGS sequence"/>
</dbReference>
<gene>
    <name evidence="5" type="ORF">AB0I59_20485</name>
</gene>
<dbReference type="Pfam" id="PF05099">
    <property type="entry name" value="TerB"/>
    <property type="match status" value="1"/>
</dbReference>
<dbReference type="RefSeq" id="WP_358134911.1">
    <property type="nucleotide sequence ID" value="NZ_JBFALK010000011.1"/>
</dbReference>
<dbReference type="EMBL" id="JBFALK010000011">
    <property type="protein sequence ID" value="MEV0971014.1"/>
    <property type="molecule type" value="Genomic_DNA"/>
</dbReference>
<feature type="domain" description="Co-chaperone DjlA N-terminal" evidence="2">
    <location>
        <begin position="435"/>
        <end position="540"/>
    </location>
</feature>
<dbReference type="Pfam" id="PF13208">
    <property type="entry name" value="TerB_N"/>
    <property type="match status" value="1"/>
</dbReference>
<dbReference type="InterPro" id="IPR029024">
    <property type="entry name" value="TerB-like"/>
</dbReference>
<dbReference type="InterPro" id="IPR007791">
    <property type="entry name" value="DjlA_N"/>
</dbReference>
<evidence type="ECO:0000313" key="6">
    <source>
        <dbReference type="Proteomes" id="UP001551675"/>
    </source>
</evidence>
<feature type="region of interest" description="Disordered" evidence="1">
    <location>
        <begin position="612"/>
        <end position="634"/>
    </location>
</feature>
<comment type="caution">
    <text evidence="5">The sequence shown here is derived from an EMBL/GenBank/DDBJ whole genome shotgun (WGS) entry which is preliminary data.</text>
</comment>
<proteinExistence type="predicted"/>
<dbReference type="SUPFAM" id="SSF158682">
    <property type="entry name" value="TerB-like"/>
    <property type="match status" value="1"/>
</dbReference>
<reference evidence="5 6" key="1">
    <citation type="submission" date="2024-06" db="EMBL/GenBank/DDBJ databases">
        <title>The Natural Products Discovery Center: Release of the First 8490 Sequenced Strains for Exploring Actinobacteria Biosynthetic Diversity.</title>
        <authorList>
            <person name="Kalkreuter E."/>
            <person name="Kautsar S.A."/>
            <person name="Yang D."/>
            <person name="Bader C.D."/>
            <person name="Teijaro C.N."/>
            <person name="Fluegel L."/>
            <person name="Davis C.M."/>
            <person name="Simpson J.R."/>
            <person name="Lauterbach L."/>
            <person name="Steele A.D."/>
            <person name="Gui C."/>
            <person name="Meng S."/>
            <person name="Li G."/>
            <person name="Viehrig K."/>
            <person name="Ye F."/>
            <person name="Su P."/>
            <person name="Kiefer A.F."/>
            <person name="Nichols A."/>
            <person name="Cepeda A.J."/>
            <person name="Yan W."/>
            <person name="Fan B."/>
            <person name="Jiang Y."/>
            <person name="Adhikari A."/>
            <person name="Zheng C.-J."/>
            <person name="Schuster L."/>
            <person name="Cowan T.M."/>
            <person name="Smanski M.J."/>
            <person name="Chevrette M.G."/>
            <person name="De Carvalho L.P.S."/>
            <person name="Shen B."/>
        </authorList>
    </citation>
    <scope>NUCLEOTIDE SEQUENCE [LARGE SCALE GENOMIC DNA]</scope>
    <source>
        <strain evidence="5 6">NPDC050100</strain>
    </source>
</reference>
<evidence type="ECO:0000259" key="4">
    <source>
        <dbReference type="Pfam" id="PF15615"/>
    </source>
</evidence>
<accession>A0ABV3GH88</accession>
<dbReference type="Gene3D" id="1.10.3680.10">
    <property type="entry name" value="TerB-like"/>
    <property type="match status" value="1"/>
</dbReference>
<sequence length="704" mass="75358">MAYTQQSPPSLHAGPWLPPGFGISIAGLNIVGGLLYVGAGLPSASGEMVEPALIDPRLPVDRRRPDWTGQGLDYWPSYASIPPESRAAYLCWLADGRRYPHAPIGYVFLYFYGLERRALHDARMDRSIAAHELPAILGEVRRLLAIYGGNGSFRRYAGQFEQVLSTLVLTGQGLRASAGPVPAASREMQPFTLRLGLGEFAAQGQPVPAEWALTWIRSHPDYYLRTPATRCVREFDALFRSRYGARHGEGLVVRPGRKEISLDYQPASAGFQGSPALTLPGVPDVLTMAAATRKLVALADECTTELDAYSRFLGRFPDGHMTVQAQALLPAELLDIGSGGAGQVVEWARGWLGAQQVALVPAEEFAALLCAPPAKPTKKDVITLAQLLGRAGIGIEPDPRVGGPVQPTGIMALFAAPDGPTAAASDAYRAATILLHLAAAVSAADGETSEAEQSHLSDHLERALHLTPDERRRLHAHLRWLIATEVKLTGLTRRLAEIDEKQRAYVAEFLTGVAAADGHISAEEIKTLTRIYRLLGLDPALVKSVLPASASPAPASGPVVVRRAESEAGYAIPRPAEARTAPDSVQLDHDAIAAKLEETARVGALLGSIFAEEEPDQRPSPPPPAADPVAGLDSGHSGLVRALATAEERLSRGQFEDLAAGWNLLPDGALDRVNEAAYEVAGEPLLEGDDPIWVNRHLLGEMLT</sequence>
<evidence type="ECO:0000259" key="2">
    <source>
        <dbReference type="Pfam" id="PF05099"/>
    </source>
</evidence>
<name>A0ABV3GH88_MICGL</name>
<protein>
    <submittedName>
        <fullName evidence="5">TerB N-terminal domain-containing protein</fullName>
    </submittedName>
</protein>
<evidence type="ECO:0000259" key="3">
    <source>
        <dbReference type="Pfam" id="PF13208"/>
    </source>
</evidence>